<dbReference type="InterPro" id="IPR004089">
    <property type="entry name" value="MCPsignal_dom"/>
</dbReference>
<dbReference type="Gene3D" id="1.10.287.950">
    <property type="entry name" value="Methyl-accepting chemotaxis protein"/>
    <property type="match status" value="1"/>
</dbReference>
<dbReference type="Proteomes" id="UP000242949">
    <property type="component" value="Unassembled WGS sequence"/>
</dbReference>
<dbReference type="Pfam" id="PF00015">
    <property type="entry name" value="MCPsignal"/>
    <property type="match status" value="1"/>
</dbReference>
<keyword evidence="3" id="KW-0175">Coiled coil</keyword>
<keyword evidence="4" id="KW-0472">Membrane</keyword>
<dbReference type="PANTHER" id="PTHR32089">
    <property type="entry name" value="METHYL-ACCEPTING CHEMOTAXIS PROTEIN MCPB"/>
    <property type="match status" value="1"/>
</dbReference>
<dbReference type="AlphaFoldDB" id="A0A1G6GPM2"/>
<feature type="transmembrane region" description="Helical" evidence="4">
    <location>
        <begin position="69"/>
        <end position="87"/>
    </location>
</feature>
<reference evidence="7" key="1">
    <citation type="submission" date="2016-09" db="EMBL/GenBank/DDBJ databases">
        <authorList>
            <person name="Varghese N."/>
            <person name="Submissions S."/>
        </authorList>
    </citation>
    <scope>NUCLEOTIDE SEQUENCE [LARGE SCALE GENOMIC DNA]</scope>
    <source>
        <strain evidence="7">S5</strain>
    </source>
</reference>
<feature type="transmembrane region" description="Helical" evidence="4">
    <location>
        <begin position="44"/>
        <end position="64"/>
    </location>
</feature>
<evidence type="ECO:0000256" key="4">
    <source>
        <dbReference type="SAM" id="Phobius"/>
    </source>
</evidence>
<evidence type="ECO:0000256" key="2">
    <source>
        <dbReference type="PROSITE-ProRule" id="PRU00284"/>
    </source>
</evidence>
<gene>
    <name evidence="6" type="ORF">SAMN05421734_101362</name>
</gene>
<keyword evidence="4" id="KW-1133">Transmembrane helix</keyword>
<feature type="transmembrane region" description="Helical" evidence="4">
    <location>
        <begin position="115"/>
        <end position="132"/>
    </location>
</feature>
<feature type="coiled-coil region" evidence="3">
    <location>
        <begin position="167"/>
        <end position="196"/>
    </location>
</feature>
<dbReference type="GO" id="GO:0007165">
    <property type="term" value="P:signal transduction"/>
    <property type="evidence" value="ECO:0007669"/>
    <property type="project" value="UniProtKB-KW"/>
</dbReference>
<organism evidence="6 7">
    <name type="scientific">Pelagirhabdus alkalitolerans</name>
    <dbReference type="NCBI Taxonomy" id="1612202"/>
    <lineage>
        <taxon>Bacteria</taxon>
        <taxon>Bacillati</taxon>
        <taxon>Bacillota</taxon>
        <taxon>Bacilli</taxon>
        <taxon>Bacillales</taxon>
        <taxon>Bacillaceae</taxon>
        <taxon>Pelagirhabdus</taxon>
    </lineage>
</organism>
<proteinExistence type="predicted"/>
<evidence type="ECO:0000256" key="1">
    <source>
        <dbReference type="ARBA" id="ARBA00023224"/>
    </source>
</evidence>
<evidence type="ECO:0000256" key="3">
    <source>
        <dbReference type="SAM" id="Coils"/>
    </source>
</evidence>
<evidence type="ECO:0000259" key="5">
    <source>
        <dbReference type="PROSITE" id="PS50111"/>
    </source>
</evidence>
<dbReference type="OrthoDB" id="242546at2"/>
<dbReference type="SMART" id="SM00283">
    <property type="entry name" value="MA"/>
    <property type="match status" value="1"/>
</dbReference>
<dbReference type="GO" id="GO:0016020">
    <property type="term" value="C:membrane"/>
    <property type="evidence" value="ECO:0007669"/>
    <property type="project" value="InterPro"/>
</dbReference>
<keyword evidence="1 2" id="KW-0807">Transducer</keyword>
<feature type="transmembrane region" description="Helical" evidence="4">
    <location>
        <begin position="144"/>
        <end position="162"/>
    </location>
</feature>
<dbReference type="SUPFAM" id="SSF58104">
    <property type="entry name" value="Methyl-accepting chemotaxis protein (MCP) signaling domain"/>
    <property type="match status" value="1"/>
</dbReference>
<keyword evidence="4" id="KW-0812">Transmembrane</keyword>
<dbReference type="EMBL" id="FMYI01000001">
    <property type="protein sequence ID" value="SDB83898.1"/>
    <property type="molecule type" value="Genomic_DNA"/>
</dbReference>
<protein>
    <submittedName>
        <fullName evidence="6">Methyl-accepting chemotaxis protein</fullName>
    </submittedName>
</protein>
<name>A0A1G6GPM2_9BACI</name>
<dbReference type="RefSeq" id="WP_090792358.1">
    <property type="nucleotide sequence ID" value="NZ_FMYI01000001.1"/>
</dbReference>
<sequence length="489" mass="54153">MNAIQEMKLNDIKTKNKLALIAFLISLFSGFILSALDGDVFRSLFYGTEIILLVVLYFVFKLLLKKDQLYPYVFIIVAMVYTITSIFLLESTLSITLIFFFLLVLSTIHLMKPLFFLGLITGAVGISLNATMQTGEAVYLEDNLTLTLATYLLTGLLAYILIHLNHKQQAMIESLLLQTEKEAAEKEASRQNLKTQVDTIVEHLSSMNEKVQANLSSQGEIATAINEVATGSTDQSEKIADISGFASQTLAEAKTMLEESDKLKENVTQSTSTANQGVQLLQELVNNTKQLLVDFKSMHESFNELSTKIDETNTFSESIIQVSEQTNLLALNASIEAARAGEAGKGFAVVAEEIRKLAETTNQAAESITSNLKDVNDTHHFTLEKMQHNLTMSEDNLSRANEVDQAFGTLAGYLDQLSQQFNQFETNAQQVENNTNQVSFQTNDLAAIIEQSSASLEEMNATIETLNKQNTIVAKEMDETESTAKKLVE</sequence>
<evidence type="ECO:0000313" key="6">
    <source>
        <dbReference type="EMBL" id="SDB83898.1"/>
    </source>
</evidence>
<accession>A0A1G6GPM2</accession>
<feature type="coiled-coil region" evidence="3">
    <location>
        <begin position="383"/>
        <end position="476"/>
    </location>
</feature>
<dbReference type="STRING" id="1612202.SAMN05421734_101362"/>
<feature type="domain" description="Methyl-accepting transducer" evidence="5">
    <location>
        <begin position="210"/>
        <end position="467"/>
    </location>
</feature>
<evidence type="ECO:0000313" key="7">
    <source>
        <dbReference type="Proteomes" id="UP000242949"/>
    </source>
</evidence>
<dbReference type="PROSITE" id="PS50111">
    <property type="entry name" value="CHEMOTAXIS_TRANSDUC_2"/>
    <property type="match status" value="1"/>
</dbReference>
<keyword evidence="7" id="KW-1185">Reference proteome</keyword>
<dbReference type="PANTHER" id="PTHR32089:SF112">
    <property type="entry name" value="LYSOZYME-LIKE PROTEIN-RELATED"/>
    <property type="match status" value="1"/>
</dbReference>